<feature type="transmembrane region" description="Helical" evidence="11">
    <location>
        <begin position="79"/>
        <end position="97"/>
    </location>
</feature>
<evidence type="ECO:0000256" key="5">
    <source>
        <dbReference type="ARBA" id="ARBA00022989"/>
    </source>
</evidence>
<reference evidence="13" key="2">
    <citation type="submission" date="2022-10" db="EMBL/GenBank/DDBJ databases">
        <authorList>
            <consortium name="ENA_rothamsted_submissions"/>
            <consortium name="culmorum"/>
            <person name="King R."/>
        </authorList>
    </citation>
    <scope>NUCLEOTIDE SEQUENCE</scope>
</reference>
<comment type="subcellular location">
    <subcellularLocation>
        <location evidence="1">Cell membrane</location>
        <topology evidence="1">Multi-pass membrane protein</topology>
    </subcellularLocation>
</comment>
<keyword evidence="14" id="KW-1185">Reference proteome</keyword>
<keyword evidence="7 11" id="KW-0472">Membrane</keyword>
<keyword evidence="5 11" id="KW-1133">Transmembrane helix</keyword>
<evidence type="ECO:0000313" key="14">
    <source>
        <dbReference type="Proteomes" id="UP001153620"/>
    </source>
</evidence>
<dbReference type="OrthoDB" id="284782at2759"/>
<accession>A0A9N9RLF0</accession>
<keyword evidence="10" id="KW-0807">Transducer</keyword>
<keyword evidence="4 11" id="KW-0812">Transmembrane</keyword>
<evidence type="ECO:0000256" key="8">
    <source>
        <dbReference type="ARBA" id="ARBA00023170"/>
    </source>
</evidence>
<dbReference type="InterPro" id="IPR017452">
    <property type="entry name" value="GPCR_Rhodpsn_7TM"/>
</dbReference>
<feature type="transmembrane region" description="Helical" evidence="11">
    <location>
        <begin position="188"/>
        <end position="211"/>
    </location>
</feature>
<dbReference type="GO" id="GO:0004930">
    <property type="term" value="F:G protein-coupled receptor activity"/>
    <property type="evidence" value="ECO:0007669"/>
    <property type="project" value="UniProtKB-KW"/>
</dbReference>
<dbReference type="InterPro" id="IPR000276">
    <property type="entry name" value="GPCR_Rhodpsn"/>
</dbReference>
<dbReference type="GO" id="GO:0005886">
    <property type="term" value="C:plasma membrane"/>
    <property type="evidence" value="ECO:0007669"/>
    <property type="project" value="UniProtKB-SubCell"/>
</dbReference>
<gene>
    <name evidence="13" type="ORF">CHIRRI_LOCUS3373</name>
</gene>
<evidence type="ECO:0000256" key="2">
    <source>
        <dbReference type="ARBA" id="ARBA00010663"/>
    </source>
</evidence>
<protein>
    <recommendedName>
        <fullName evidence="12">G-protein coupled receptors family 1 profile domain-containing protein</fullName>
    </recommendedName>
</protein>
<evidence type="ECO:0000259" key="12">
    <source>
        <dbReference type="PROSITE" id="PS50262"/>
    </source>
</evidence>
<evidence type="ECO:0000256" key="4">
    <source>
        <dbReference type="ARBA" id="ARBA00022692"/>
    </source>
</evidence>
<feature type="transmembrane region" description="Helical" evidence="11">
    <location>
        <begin position="109"/>
        <end position="130"/>
    </location>
</feature>
<keyword evidence="6" id="KW-0297">G-protein coupled receptor</keyword>
<feature type="transmembrane region" description="Helical" evidence="11">
    <location>
        <begin position="319"/>
        <end position="344"/>
    </location>
</feature>
<sequence>MYVYSLPTSKMLNVSHKLLGLNKLHTYFYDNVLQLKYVQFELESHRIMSDSISVCSSSFKIFDGKDWTYLNISHVSFELFIALIAIIGNLLVLLVFLREQRLRRDINYYILSLALGDLGVGLVSIPIYMITSDHPYTKHLCYLPLCLAKMSILVTFANISVFSLVLISIKRLKVLSIRVPKSQQEPKIIILIEIGMCWIIAISIGTVPLYFYNEESKTCYIQDILRWEYLIFRFIIVVVIPMIIIGFVYFKIYKLINEQAQKKIVRNNSNLLRKQVDQKSIDKEVRATISISIIVLVFCITWIPLQIIYLLSIFCKDCIQVYIVNFAISFLHLSSAINPLIYAYRMKDIRKAIYNLFFISSLPINSSFNEDDLL</sequence>
<dbReference type="PANTHER" id="PTHR24246">
    <property type="entry name" value="OLFACTORY RECEPTOR AND ADENOSINE RECEPTOR"/>
    <property type="match status" value="1"/>
</dbReference>
<dbReference type="SMART" id="SM01381">
    <property type="entry name" value="7TM_GPCR_Srsx"/>
    <property type="match status" value="1"/>
</dbReference>
<keyword evidence="9" id="KW-0325">Glycoprotein</keyword>
<evidence type="ECO:0000256" key="7">
    <source>
        <dbReference type="ARBA" id="ARBA00023136"/>
    </source>
</evidence>
<name>A0A9N9RLF0_9DIPT</name>
<evidence type="ECO:0000256" key="11">
    <source>
        <dbReference type="SAM" id="Phobius"/>
    </source>
</evidence>
<organism evidence="13 14">
    <name type="scientific">Chironomus riparius</name>
    <dbReference type="NCBI Taxonomy" id="315576"/>
    <lineage>
        <taxon>Eukaryota</taxon>
        <taxon>Metazoa</taxon>
        <taxon>Ecdysozoa</taxon>
        <taxon>Arthropoda</taxon>
        <taxon>Hexapoda</taxon>
        <taxon>Insecta</taxon>
        <taxon>Pterygota</taxon>
        <taxon>Neoptera</taxon>
        <taxon>Endopterygota</taxon>
        <taxon>Diptera</taxon>
        <taxon>Nematocera</taxon>
        <taxon>Chironomoidea</taxon>
        <taxon>Chironomidae</taxon>
        <taxon>Chironominae</taxon>
        <taxon>Chironomus</taxon>
    </lineage>
</organism>
<dbReference type="PANTHER" id="PTHR24246:SF27">
    <property type="entry name" value="ADENOSINE RECEPTOR, ISOFORM A"/>
    <property type="match status" value="1"/>
</dbReference>
<feature type="transmembrane region" description="Helical" evidence="11">
    <location>
        <begin position="231"/>
        <end position="253"/>
    </location>
</feature>
<dbReference type="Proteomes" id="UP001153620">
    <property type="component" value="Chromosome 1"/>
</dbReference>
<keyword evidence="3" id="KW-1003">Cell membrane</keyword>
<feature type="domain" description="G-protein coupled receptors family 1 profile" evidence="12">
    <location>
        <begin position="88"/>
        <end position="342"/>
    </location>
</feature>
<evidence type="ECO:0000256" key="6">
    <source>
        <dbReference type="ARBA" id="ARBA00023040"/>
    </source>
</evidence>
<dbReference type="SUPFAM" id="SSF81321">
    <property type="entry name" value="Family A G protein-coupled receptor-like"/>
    <property type="match status" value="1"/>
</dbReference>
<evidence type="ECO:0000256" key="1">
    <source>
        <dbReference type="ARBA" id="ARBA00004651"/>
    </source>
</evidence>
<dbReference type="Gene3D" id="1.20.1070.10">
    <property type="entry name" value="Rhodopsin 7-helix transmembrane proteins"/>
    <property type="match status" value="1"/>
</dbReference>
<comment type="similarity">
    <text evidence="2">Belongs to the G-protein coupled receptor 1 family.</text>
</comment>
<reference evidence="13" key="1">
    <citation type="submission" date="2022-01" db="EMBL/GenBank/DDBJ databases">
        <authorList>
            <person name="King R."/>
        </authorList>
    </citation>
    <scope>NUCLEOTIDE SEQUENCE</scope>
</reference>
<keyword evidence="8" id="KW-0675">Receptor</keyword>
<evidence type="ECO:0000313" key="13">
    <source>
        <dbReference type="EMBL" id="CAG9800430.1"/>
    </source>
</evidence>
<proteinExistence type="inferred from homology"/>
<dbReference type="Pfam" id="PF00001">
    <property type="entry name" value="7tm_1"/>
    <property type="match status" value="1"/>
</dbReference>
<feature type="transmembrane region" description="Helical" evidence="11">
    <location>
        <begin position="289"/>
        <end position="313"/>
    </location>
</feature>
<feature type="transmembrane region" description="Helical" evidence="11">
    <location>
        <begin position="142"/>
        <end position="167"/>
    </location>
</feature>
<evidence type="ECO:0000256" key="10">
    <source>
        <dbReference type="ARBA" id="ARBA00023224"/>
    </source>
</evidence>
<dbReference type="PROSITE" id="PS50262">
    <property type="entry name" value="G_PROTEIN_RECEP_F1_2"/>
    <property type="match status" value="1"/>
</dbReference>
<evidence type="ECO:0000256" key="3">
    <source>
        <dbReference type="ARBA" id="ARBA00022475"/>
    </source>
</evidence>
<dbReference type="AlphaFoldDB" id="A0A9N9RLF0"/>
<dbReference type="PRINTS" id="PR00237">
    <property type="entry name" value="GPCRRHODOPSN"/>
</dbReference>
<dbReference type="EMBL" id="OU895877">
    <property type="protein sequence ID" value="CAG9800430.1"/>
    <property type="molecule type" value="Genomic_DNA"/>
</dbReference>
<evidence type="ECO:0000256" key="9">
    <source>
        <dbReference type="ARBA" id="ARBA00023180"/>
    </source>
</evidence>